<sequence>MRVTRWRLCVLTSGRLNMMTRHTKPHRGQSRGLLSQTAESQRSIEVPSVVDRSRGNRANDAKCLLGLPSAAVDSGQSASVHLFMFCFVDLGTGMSVLETNMQLVRNLLCKVASNTSAARDTTFLQLRHDVAAGWRHFHAHRDARDSMRVNCSYAGVQYTGRSGHGVDGRRPISEQPFVVELPVCLCLYDRHRWIGMA</sequence>
<evidence type="ECO:0000313" key="1">
    <source>
        <dbReference type="EMBL" id="KAI0062202.1"/>
    </source>
</evidence>
<proteinExistence type="predicted"/>
<name>A0ACB8T1E0_9AGAM</name>
<organism evidence="1 2">
    <name type="scientific">Artomyces pyxidatus</name>
    <dbReference type="NCBI Taxonomy" id="48021"/>
    <lineage>
        <taxon>Eukaryota</taxon>
        <taxon>Fungi</taxon>
        <taxon>Dikarya</taxon>
        <taxon>Basidiomycota</taxon>
        <taxon>Agaricomycotina</taxon>
        <taxon>Agaricomycetes</taxon>
        <taxon>Russulales</taxon>
        <taxon>Auriscalpiaceae</taxon>
        <taxon>Artomyces</taxon>
    </lineage>
</organism>
<evidence type="ECO:0000313" key="2">
    <source>
        <dbReference type="Proteomes" id="UP000814140"/>
    </source>
</evidence>
<comment type="caution">
    <text evidence="1">The sequence shown here is derived from an EMBL/GenBank/DDBJ whole genome shotgun (WGS) entry which is preliminary data.</text>
</comment>
<dbReference type="Proteomes" id="UP000814140">
    <property type="component" value="Unassembled WGS sequence"/>
</dbReference>
<reference evidence="1" key="2">
    <citation type="journal article" date="2022" name="New Phytol.">
        <title>Evolutionary transition to the ectomycorrhizal habit in the genomes of a hyperdiverse lineage of mushroom-forming fungi.</title>
        <authorList>
            <person name="Looney B."/>
            <person name="Miyauchi S."/>
            <person name="Morin E."/>
            <person name="Drula E."/>
            <person name="Courty P.E."/>
            <person name="Kohler A."/>
            <person name="Kuo A."/>
            <person name="LaButti K."/>
            <person name="Pangilinan J."/>
            <person name="Lipzen A."/>
            <person name="Riley R."/>
            <person name="Andreopoulos W."/>
            <person name="He G."/>
            <person name="Johnson J."/>
            <person name="Nolan M."/>
            <person name="Tritt A."/>
            <person name="Barry K.W."/>
            <person name="Grigoriev I.V."/>
            <person name="Nagy L.G."/>
            <person name="Hibbett D."/>
            <person name="Henrissat B."/>
            <person name="Matheny P.B."/>
            <person name="Labbe J."/>
            <person name="Martin F.M."/>
        </authorList>
    </citation>
    <scope>NUCLEOTIDE SEQUENCE</scope>
    <source>
        <strain evidence="1">HHB10654</strain>
    </source>
</reference>
<accession>A0ACB8T1E0</accession>
<keyword evidence="2" id="KW-1185">Reference proteome</keyword>
<gene>
    <name evidence="1" type="ORF">BV25DRAFT_1825626</name>
</gene>
<dbReference type="EMBL" id="MU277208">
    <property type="protein sequence ID" value="KAI0062202.1"/>
    <property type="molecule type" value="Genomic_DNA"/>
</dbReference>
<reference evidence="1" key="1">
    <citation type="submission" date="2021-03" db="EMBL/GenBank/DDBJ databases">
        <authorList>
            <consortium name="DOE Joint Genome Institute"/>
            <person name="Ahrendt S."/>
            <person name="Looney B.P."/>
            <person name="Miyauchi S."/>
            <person name="Morin E."/>
            <person name="Drula E."/>
            <person name="Courty P.E."/>
            <person name="Chicoki N."/>
            <person name="Fauchery L."/>
            <person name="Kohler A."/>
            <person name="Kuo A."/>
            <person name="Labutti K."/>
            <person name="Pangilinan J."/>
            <person name="Lipzen A."/>
            <person name="Riley R."/>
            <person name="Andreopoulos W."/>
            <person name="He G."/>
            <person name="Johnson J."/>
            <person name="Barry K.W."/>
            <person name="Grigoriev I.V."/>
            <person name="Nagy L."/>
            <person name="Hibbett D."/>
            <person name="Henrissat B."/>
            <person name="Matheny P.B."/>
            <person name="Labbe J."/>
            <person name="Martin F."/>
        </authorList>
    </citation>
    <scope>NUCLEOTIDE SEQUENCE</scope>
    <source>
        <strain evidence="1">HHB10654</strain>
    </source>
</reference>
<protein>
    <submittedName>
        <fullName evidence="1">Uncharacterized protein</fullName>
    </submittedName>
</protein>